<organism evidence="1 2">
    <name type="scientific">Ectothiorhodospira mobilis</name>
    <dbReference type="NCBI Taxonomy" id="195064"/>
    <lineage>
        <taxon>Bacteria</taxon>
        <taxon>Pseudomonadati</taxon>
        <taxon>Pseudomonadota</taxon>
        <taxon>Gammaproteobacteria</taxon>
        <taxon>Chromatiales</taxon>
        <taxon>Ectothiorhodospiraceae</taxon>
        <taxon>Ectothiorhodospira</taxon>
    </lineage>
</organism>
<dbReference type="SUPFAM" id="SSF89095">
    <property type="entry name" value="GatB/YqeY motif"/>
    <property type="match status" value="1"/>
</dbReference>
<dbReference type="InterPro" id="IPR042184">
    <property type="entry name" value="YqeY/Aim41_N"/>
</dbReference>
<dbReference type="InterPro" id="IPR019004">
    <property type="entry name" value="YqeY/Aim41"/>
</dbReference>
<dbReference type="Pfam" id="PF09424">
    <property type="entry name" value="YqeY"/>
    <property type="match status" value="1"/>
</dbReference>
<dbReference type="EMBL" id="FOUO01000026">
    <property type="protein sequence ID" value="SFM69953.1"/>
    <property type="molecule type" value="Genomic_DNA"/>
</dbReference>
<dbReference type="Proteomes" id="UP000199556">
    <property type="component" value="Unassembled WGS sequence"/>
</dbReference>
<dbReference type="InterPro" id="IPR003789">
    <property type="entry name" value="Asn/Gln_tRNA_amidoTrase-B-like"/>
</dbReference>
<sequence length="152" mass="16582">MTTPSPLQSRITEDMKAALRGGDKARLGTLRLILAALKQLEVDTRQAPDDTQVLAALDKMVKQRRESIGQYRDAGREELARAEEAELEVIQAYLPQPLSEEEIRQQVEAAVAESGADSVKDMGKVMGLLKPRLQGRADMAAVSAQVKARLSG</sequence>
<gene>
    <name evidence="1" type="ORF">SAMN05421721_1264</name>
</gene>
<name>A0A1I4T043_ECTMO</name>
<dbReference type="AlphaFoldDB" id="A0A1I4T043"/>
<dbReference type="GO" id="GO:0016884">
    <property type="term" value="F:carbon-nitrogen ligase activity, with glutamine as amido-N-donor"/>
    <property type="evidence" value="ECO:0007669"/>
    <property type="project" value="InterPro"/>
</dbReference>
<dbReference type="Gene3D" id="1.10.1510.10">
    <property type="entry name" value="Uncharacterised protein YqeY/AIM41 PF09424, N-terminal domain"/>
    <property type="match status" value="1"/>
</dbReference>
<dbReference type="InterPro" id="IPR023168">
    <property type="entry name" value="GatB_Yqey_C_2"/>
</dbReference>
<evidence type="ECO:0000313" key="2">
    <source>
        <dbReference type="Proteomes" id="UP000199556"/>
    </source>
</evidence>
<protein>
    <recommendedName>
        <fullName evidence="3">GatB/YqeY domain-containing protein</fullName>
    </recommendedName>
</protein>
<keyword evidence="2" id="KW-1185">Reference proteome</keyword>
<proteinExistence type="predicted"/>
<evidence type="ECO:0000313" key="1">
    <source>
        <dbReference type="EMBL" id="SFM69953.1"/>
    </source>
</evidence>
<dbReference type="PANTHER" id="PTHR28055:SF1">
    <property type="entry name" value="ALTERED INHERITANCE OF MITOCHONDRIA PROTEIN 41, MITOCHONDRIAL"/>
    <property type="match status" value="1"/>
</dbReference>
<dbReference type="STRING" id="195064.SAMN05421721_1264"/>
<dbReference type="Gene3D" id="1.10.10.410">
    <property type="match status" value="1"/>
</dbReference>
<dbReference type="PANTHER" id="PTHR28055">
    <property type="entry name" value="ALTERED INHERITANCE OF MITOCHONDRIA PROTEIN 41, MITOCHONDRIAL"/>
    <property type="match status" value="1"/>
</dbReference>
<evidence type="ECO:0008006" key="3">
    <source>
        <dbReference type="Google" id="ProtNLM"/>
    </source>
</evidence>
<dbReference type="OrthoDB" id="9788127at2"/>
<reference evidence="1 2" key="1">
    <citation type="submission" date="2016-10" db="EMBL/GenBank/DDBJ databases">
        <authorList>
            <person name="de Groot N.N."/>
        </authorList>
    </citation>
    <scope>NUCLEOTIDE SEQUENCE [LARGE SCALE GENOMIC DNA]</scope>
    <source>
        <strain evidence="1 2">DSM 4180</strain>
    </source>
</reference>
<dbReference type="RefSeq" id="WP_090487701.1">
    <property type="nucleotide sequence ID" value="NZ_FOUO01000026.1"/>
</dbReference>
<accession>A0A1I4T043</accession>